<reference evidence="8" key="1">
    <citation type="submission" date="2018-10" db="EMBL/GenBank/DDBJ databases">
        <title>Population genomic analysis revealed the cold adaptation of white poplar.</title>
        <authorList>
            <person name="Liu Y.-J."/>
        </authorList>
    </citation>
    <scope>NUCLEOTIDE SEQUENCE [LARGE SCALE GENOMIC DNA]</scope>
    <source>
        <strain evidence="8">PAL-ZL1</strain>
    </source>
</reference>
<evidence type="ECO:0000256" key="2">
    <source>
        <dbReference type="ARBA" id="ARBA00022531"/>
    </source>
</evidence>
<dbReference type="PANTHER" id="PTHR31262:SF0">
    <property type="entry name" value="RIBULOSE BISPHOSPHATE CARBOXYLASE SMALL SUBUNIT, CHLOROPLASTIC 1"/>
    <property type="match status" value="1"/>
</dbReference>
<sequence length="124" mass="14091">MSAGIFAAPAVAGSGYHGLKAHPAKEVVFYHGFCCMEPQNRGPMKWNPINNKKFEALSYLTPLSDDSIAKEIDYMMKKGWIPCLEFDDAGSMHREHSRILRWKVLDIVEAPYVWMHRLLISSPP</sequence>
<evidence type="ECO:0000256" key="1">
    <source>
        <dbReference type="ARBA" id="ARBA00022528"/>
    </source>
</evidence>
<evidence type="ECO:0000256" key="4">
    <source>
        <dbReference type="ARBA" id="ARBA00023238"/>
    </source>
</evidence>
<name>A0A4U5PNA4_POPAL</name>
<protein>
    <recommendedName>
        <fullName evidence="6">Ribulose bisphosphate carboxylase small subunit</fullName>
        <shortName evidence="6">RuBisCO small subunit</shortName>
    </recommendedName>
</protein>
<dbReference type="PANTHER" id="PTHR31262">
    <property type="entry name" value="RIBULOSE BISPHOSPHATE CARBOXYLASE SMALL CHAIN 1, CHLOROPLASTIC"/>
    <property type="match status" value="1"/>
</dbReference>
<dbReference type="EMBL" id="RCHU01000676">
    <property type="protein sequence ID" value="TKR98398.1"/>
    <property type="molecule type" value="Genomic_DNA"/>
</dbReference>
<dbReference type="Pfam" id="PF00101">
    <property type="entry name" value="RuBisCO_small"/>
    <property type="match status" value="1"/>
</dbReference>
<keyword evidence="6" id="KW-0934">Plastid</keyword>
<gene>
    <name evidence="8" type="ORF">D5086_0000203420</name>
</gene>
<dbReference type="GO" id="GO:0019253">
    <property type="term" value="P:reductive pentose-phosphate cycle"/>
    <property type="evidence" value="ECO:0007669"/>
    <property type="project" value="UniProtKB-KW"/>
</dbReference>
<dbReference type="InterPro" id="IPR036385">
    <property type="entry name" value="RuBisCO_ssu_sf"/>
</dbReference>
<comment type="similarity">
    <text evidence="6">Belongs to the RuBisCO small chain family.</text>
</comment>
<dbReference type="STRING" id="43335.A0A4U5PNA4"/>
<dbReference type="GO" id="GO:0009853">
    <property type="term" value="P:photorespiration"/>
    <property type="evidence" value="ECO:0007669"/>
    <property type="project" value="UniProtKB-UniRule"/>
</dbReference>
<keyword evidence="3" id="KW-0113">Calvin cycle</keyword>
<keyword evidence="1" id="KW-0150">Chloroplast</keyword>
<keyword evidence="5 6" id="KW-0120">Carbon dioxide fixation</keyword>
<dbReference type="PRINTS" id="PR00152">
    <property type="entry name" value="RUBISCOSMALL"/>
</dbReference>
<dbReference type="InterPro" id="IPR024681">
    <property type="entry name" value="RuBisCO_ssu"/>
</dbReference>
<evidence type="ECO:0000256" key="6">
    <source>
        <dbReference type="RuleBase" id="RU003627"/>
    </source>
</evidence>
<evidence type="ECO:0000259" key="7">
    <source>
        <dbReference type="Pfam" id="PF00101"/>
    </source>
</evidence>
<evidence type="ECO:0000256" key="3">
    <source>
        <dbReference type="ARBA" id="ARBA00022567"/>
    </source>
</evidence>
<evidence type="ECO:0000256" key="5">
    <source>
        <dbReference type="ARBA" id="ARBA00023300"/>
    </source>
</evidence>
<dbReference type="Gene3D" id="3.30.190.10">
    <property type="entry name" value="Ribulose bisphosphate carboxylase, small subunit"/>
    <property type="match status" value="1"/>
</dbReference>
<feature type="domain" description="Ribulose bisphosphate carboxylase small subunit" evidence="7">
    <location>
        <begin position="54"/>
        <end position="96"/>
    </location>
</feature>
<dbReference type="InterPro" id="IPR000894">
    <property type="entry name" value="RuBisCO_ssu_dom"/>
</dbReference>
<keyword evidence="4 6" id="KW-0601">Photorespiration</keyword>
<organism evidence="8">
    <name type="scientific">Populus alba</name>
    <name type="common">White poplar</name>
    <dbReference type="NCBI Taxonomy" id="43335"/>
    <lineage>
        <taxon>Eukaryota</taxon>
        <taxon>Viridiplantae</taxon>
        <taxon>Streptophyta</taxon>
        <taxon>Embryophyta</taxon>
        <taxon>Tracheophyta</taxon>
        <taxon>Spermatophyta</taxon>
        <taxon>Magnoliopsida</taxon>
        <taxon>eudicotyledons</taxon>
        <taxon>Gunneridae</taxon>
        <taxon>Pentapetalae</taxon>
        <taxon>rosids</taxon>
        <taxon>fabids</taxon>
        <taxon>Malpighiales</taxon>
        <taxon>Salicaceae</taxon>
        <taxon>Saliceae</taxon>
        <taxon>Populus</taxon>
    </lineage>
</organism>
<comment type="caution">
    <text evidence="8">The sequence shown here is derived from an EMBL/GenBank/DDBJ whole genome shotgun (WGS) entry which is preliminary data.</text>
</comment>
<evidence type="ECO:0000313" key="8">
    <source>
        <dbReference type="EMBL" id="TKR98398.1"/>
    </source>
</evidence>
<comment type="subunit">
    <text evidence="6">Heterohexadecamer of 8 large and 8 small subunits.</text>
</comment>
<comment type="function">
    <text evidence="6">RuBisCO catalyzes two reactions: the carboxylation of D-ribulose 1,5-bisphosphate, the primary event in carbon dioxide fixation, as well as the oxidative fragmentation of the pentose substrate. Both reactions occur simultaneously and in competition at the same active site. Although the small subunit is not catalytic it is essential for maximal activity.</text>
</comment>
<dbReference type="SUPFAM" id="SSF55239">
    <property type="entry name" value="RuBisCO, small subunit"/>
    <property type="match status" value="1"/>
</dbReference>
<keyword evidence="2 6" id="KW-0602">Photosynthesis</keyword>
<dbReference type="AlphaFoldDB" id="A0A4U5PNA4"/>
<accession>A0A4U5PNA4</accession>
<proteinExistence type="inferred from homology"/>